<name>A0A2W4YQ14_9CYAN</name>
<sequence>MNRSLDNQRILLAIAIFNLVSTWLHYTDNAIFLSQYSGPEWFTSTGVFATVIVMTPIGILGYWLYTKGSFWLAYLLLGIYSITSISSPVHYLYPMVVPMSLKMHGLIWFDAISGLSLISFMLWSSVIAQEWRSNEIPKR</sequence>
<organism evidence="2 3">
    <name type="scientific">Pseudanabaena frigida</name>
    <dbReference type="NCBI Taxonomy" id="945775"/>
    <lineage>
        <taxon>Bacteria</taxon>
        <taxon>Bacillati</taxon>
        <taxon>Cyanobacteriota</taxon>
        <taxon>Cyanophyceae</taxon>
        <taxon>Pseudanabaenales</taxon>
        <taxon>Pseudanabaenaceae</taxon>
        <taxon>Pseudanabaena</taxon>
    </lineage>
</organism>
<dbReference type="EMBL" id="QBML01000001">
    <property type="protein sequence ID" value="PZO44988.1"/>
    <property type="molecule type" value="Genomic_DNA"/>
</dbReference>
<evidence type="ECO:0000256" key="1">
    <source>
        <dbReference type="SAM" id="Phobius"/>
    </source>
</evidence>
<dbReference type="AlphaFoldDB" id="A0A2W4YQ14"/>
<comment type="caution">
    <text evidence="2">The sequence shown here is derived from an EMBL/GenBank/DDBJ whole genome shotgun (WGS) entry which is preliminary data.</text>
</comment>
<proteinExistence type="predicted"/>
<reference evidence="2 3" key="2">
    <citation type="submission" date="2018-06" db="EMBL/GenBank/DDBJ databases">
        <title>Metagenomic assembly of (sub)arctic Cyanobacteria and their associated microbiome from non-axenic cultures.</title>
        <authorList>
            <person name="Baurain D."/>
        </authorList>
    </citation>
    <scope>NUCLEOTIDE SEQUENCE [LARGE SCALE GENOMIC DNA]</scope>
    <source>
        <strain evidence="2">ULC066bin1</strain>
    </source>
</reference>
<feature type="transmembrane region" description="Helical" evidence="1">
    <location>
        <begin position="9"/>
        <end position="26"/>
    </location>
</feature>
<reference evidence="2 3" key="1">
    <citation type="submission" date="2018-04" db="EMBL/GenBank/DDBJ databases">
        <authorList>
            <person name="Go L.Y."/>
            <person name="Mitchell J.A."/>
        </authorList>
    </citation>
    <scope>NUCLEOTIDE SEQUENCE [LARGE SCALE GENOMIC DNA]</scope>
    <source>
        <strain evidence="2">ULC066bin1</strain>
    </source>
</reference>
<accession>A0A2W4YQ14</accession>
<keyword evidence="1" id="KW-0812">Transmembrane</keyword>
<feature type="transmembrane region" description="Helical" evidence="1">
    <location>
        <begin position="105"/>
        <end position="128"/>
    </location>
</feature>
<dbReference type="Proteomes" id="UP000249467">
    <property type="component" value="Unassembled WGS sequence"/>
</dbReference>
<keyword evidence="1" id="KW-0472">Membrane</keyword>
<protein>
    <submittedName>
        <fullName evidence="2">Uncharacterized protein</fullName>
    </submittedName>
</protein>
<feature type="transmembrane region" description="Helical" evidence="1">
    <location>
        <begin position="46"/>
        <end position="65"/>
    </location>
</feature>
<keyword evidence="1" id="KW-1133">Transmembrane helix</keyword>
<feature type="transmembrane region" description="Helical" evidence="1">
    <location>
        <begin position="72"/>
        <end position="93"/>
    </location>
</feature>
<gene>
    <name evidence="2" type="ORF">DCF19_00375</name>
</gene>
<evidence type="ECO:0000313" key="3">
    <source>
        <dbReference type="Proteomes" id="UP000249467"/>
    </source>
</evidence>
<evidence type="ECO:0000313" key="2">
    <source>
        <dbReference type="EMBL" id="PZO44988.1"/>
    </source>
</evidence>